<protein>
    <submittedName>
        <fullName evidence="2">Uncharacterized protein</fullName>
    </submittedName>
</protein>
<keyword evidence="1" id="KW-0812">Transmembrane</keyword>
<keyword evidence="1" id="KW-1133">Transmembrane helix</keyword>
<proteinExistence type="predicted"/>
<keyword evidence="1" id="KW-0472">Membrane</keyword>
<gene>
    <name evidence="2" type="ORF">DBRI00130_LOCUS32</name>
</gene>
<name>A0A7S4UXG1_9STRA</name>
<reference evidence="2" key="1">
    <citation type="submission" date="2021-01" db="EMBL/GenBank/DDBJ databases">
        <authorList>
            <person name="Corre E."/>
            <person name="Pelletier E."/>
            <person name="Niang G."/>
            <person name="Scheremetjew M."/>
            <person name="Finn R."/>
            <person name="Kale V."/>
            <person name="Holt S."/>
            <person name="Cochrane G."/>
            <person name="Meng A."/>
            <person name="Brown T."/>
            <person name="Cohen L."/>
        </authorList>
    </citation>
    <scope>NUCLEOTIDE SEQUENCE</scope>
    <source>
        <strain evidence="2">GSO104</strain>
    </source>
</reference>
<dbReference type="EMBL" id="HBNS01000037">
    <property type="protein sequence ID" value="CAE4577675.1"/>
    <property type="molecule type" value="Transcribed_RNA"/>
</dbReference>
<evidence type="ECO:0000256" key="1">
    <source>
        <dbReference type="SAM" id="Phobius"/>
    </source>
</evidence>
<dbReference type="AlphaFoldDB" id="A0A7S4UXG1"/>
<evidence type="ECO:0000313" key="2">
    <source>
        <dbReference type="EMBL" id="CAE4577675.1"/>
    </source>
</evidence>
<feature type="transmembrane region" description="Helical" evidence="1">
    <location>
        <begin position="6"/>
        <end position="24"/>
    </location>
</feature>
<accession>A0A7S4UXG1</accession>
<sequence length="355" mass="39595">MVSIKYCYIVSVASVILMISTFSWNPQKSFSRKFARDVTITGTAIKKRDRTKTFEQQAESRKNAAVIQDSLCWDAKEEWGKLCSGGFPMAAAQQLLDGEDVNIVQIGAHVGFEKNDPLALGVLRLLDEVAAVVKNEDDKSKTRQRFHWTFVEPSPPNFNRLAENLSNYSAVCDMKGINAGVIPDTSTTINMPFYSLRDTIDPETGYDSLSGKTLPSWITQVSSFRMEPLRFNAGVFRRKGLVFEDYVVVTNVTTLPFSKLMEQVLNGVEGNSKKATIEAPLLVLLDTEMLDCDIIKGISPSSTFIPKYLVFEHKQCDYKGASEYLENNFGFDLSPPINDNIIGVKLNFTNSSTMA</sequence>
<organism evidence="2">
    <name type="scientific">Ditylum brightwellii</name>
    <dbReference type="NCBI Taxonomy" id="49249"/>
    <lineage>
        <taxon>Eukaryota</taxon>
        <taxon>Sar</taxon>
        <taxon>Stramenopiles</taxon>
        <taxon>Ochrophyta</taxon>
        <taxon>Bacillariophyta</taxon>
        <taxon>Mediophyceae</taxon>
        <taxon>Lithodesmiophycidae</taxon>
        <taxon>Lithodesmiales</taxon>
        <taxon>Lithodesmiaceae</taxon>
        <taxon>Ditylum</taxon>
    </lineage>
</organism>